<dbReference type="InterPro" id="IPR016181">
    <property type="entry name" value="Acyl_CoA_acyltransferase"/>
</dbReference>
<evidence type="ECO:0000256" key="2">
    <source>
        <dbReference type="ARBA" id="ARBA00004978"/>
    </source>
</evidence>
<evidence type="ECO:0000256" key="3">
    <source>
        <dbReference type="ARBA" id="ARBA00010712"/>
    </source>
</evidence>
<evidence type="ECO:0000256" key="8">
    <source>
        <dbReference type="ARBA" id="ARBA00048924"/>
    </source>
</evidence>
<dbReference type="EMBL" id="PKIZ01000002">
    <property type="protein sequence ID" value="PKZ42689.1"/>
    <property type="molecule type" value="Genomic_DNA"/>
</dbReference>
<accession>A0A2I1PDI9</accession>
<comment type="similarity">
    <text evidence="3 9">Belongs to the acetyltransferase family. EctA subfamily.</text>
</comment>
<evidence type="ECO:0000313" key="12">
    <source>
        <dbReference type="Proteomes" id="UP000234206"/>
    </source>
</evidence>
<feature type="domain" description="N-acetyltransferase" evidence="10">
    <location>
        <begin position="1"/>
        <end position="140"/>
    </location>
</feature>
<evidence type="ECO:0000256" key="9">
    <source>
        <dbReference type="RuleBase" id="RU365045"/>
    </source>
</evidence>
<evidence type="ECO:0000259" key="10">
    <source>
        <dbReference type="PROSITE" id="PS51186"/>
    </source>
</evidence>
<dbReference type="InterPro" id="IPR000182">
    <property type="entry name" value="GNAT_dom"/>
</dbReference>
<dbReference type="InterPro" id="IPR012772">
    <property type="entry name" value="Ectoine_EctA"/>
</dbReference>
<comment type="caution">
    <text evidence="11">The sequence shown here is derived from an EMBL/GenBank/DDBJ whole genome shotgun (WGS) entry which is preliminary data.</text>
</comment>
<keyword evidence="6 9" id="KW-0808">Transferase</keyword>
<evidence type="ECO:0000256" key="5">
    <source>
        <dbReference type="ARBA" id="ARBA00017935"/>
    </source>
</evidence>
<sequence length="159" mass="16758">MDDGAAMWRIARDSGVLDLNTSYAYLLMAHDFGATSTVAEADGQVVGYVMSYLRPAAPDTLFVWQVGVDASQRGQGVAGRMLQATVEATGATALETTVTADNDASNALFAGFARRHGATEEVTEFITPAHFPTDDVHDAELLHHIAPLDPAAAAPGRTP</sequence>
<keyword evidence="12" id="KW-1185">Reference proteome</keyword>
<dbReference type="Pfam" id="PF00583">
    <property type="entry name" value="Acetyltransf_1"/>
    <property type="match status" value="1"/>
</dbReference>
<comment type="function">
    <text evidence="1 9">Catalyzes the acetylation of L-2,4-diaminobutyrate (DABA) to gamma-N-acetyl-alpha,gamma-diaminobutyric acid (ADABA) with acetyl coenzyme A.</text>
</comment>
<evidence type="ECO:0000256" key="1">
    <source>
        <dbReference type="ARBA" id="ARBA00003741"/>
    </source>
</evidence>
<dbReference type="GO" id="GO:0033816">
    <property type="term" value="F:diaminobutyrate acetyltransferase activity"/>
    <property type="evidence" value="ECO:0007669"/>
    <property type="project" value="UniProtKB-EC"/>
</dbReference>
<reference evidence="11 12" key="1">
    <citation type="submission" date="2017-12" db="EMBL/GenBank/DDBJ databases">
        <title>Phylogenetic diversity of female urinary microbiome.</title>
        <authorList>
            <person name="Thomas-White K."/>
            <person name="Wolfe A.J."/>
        </authorList>
    </citation>
    <scope>NUCLEOTIDE SEQUENCE [LARGE SCALE GENOMIC DNA]</scope>
    <source>
        <strain evidence="11 12">UMB1298</strain>
    </source>
</reference>
<keyword evidence="7 9" id="KW-0012">Acyltransferase</keyword>
<evidence type="ECO:0000256" key="6">
    <source>
        <dbReference type="ARBA" id="ARBA00022679"/>
    </source>
</evidence>
<evidence type="ECO:0000256" key="7">
    <source>
        <dbReference type="ARBA" id="ARBA00023315"/>
    </source>
</evidence>
<dbReference type="UniPathway" id="UPA00067">
    <property type="reaction ID" value="UER00122"/>
</dbReference>
<dbReference type="CDD" id="cd04301">
    <property type="entry name" value="NAT_SF"/>
    <property type="match status" value="1"/>
</dbReference>
<dbReference type="GO" id="GO:0019491">
    <property type="term" value="P:ectoine biosynthetic process"/>
    <property type="evidence" value="ECO:0007669"/>
    <property type="project" value="UniProtKB-UniPathway"/>
</dbReference>
<comment type="catalytic activity">
    <reaction evidence="8 9">
        <text>L-2,4-diaminobutanoate + acetyl-CoA = (2S)-4-acetamido-2-aminobutanoate + CoA + H(+)</text>
        <dbReference type="Rhea" id="RHEA:16901"/>
        <dbReference type="ChEBI" id="CHEBI:15378"/>
        <dbReference type="ChEBI" id="CHEBI:57287"/>
        <dbReference type="ChEBI" id="CHEBI:57288"/>
        <dbReference type="ChEBI" id="CHEBI:58761"/>
        <dbReference type="ChEBI" id="CHEBI:58929"/>
        <dbReference type="EC" id="2.3.1.178"/>
    </reaction>
</comment>
<dbReference type="AlphaFoldDB" id="A0A2I1PDI9"/>
<dbReference type="PROSITE" id="PS51186">
    <property type="entry name" value="GNAT"/>
    <property type="match status" value="1"/>
</dbReference>
<evidence type="ECO:0000256" key="4">
    <source>
        <dbReference type="ARBA" id="ARBA00012355"/>
    </source>
</evidence>
<dbReference type="Proteomes" id="UP000234206">
    <property type="component" value="Unassembled WGS sequence"/>
</dbReference>
<protein>
    <recommendedName>
        <fullName evidence="5 9">L-2,4-diaminobutyric acid acetyltransferase</fullName>
        <shortName evidence="9">DABA acetyltransferase</shortName>
        <ecNumber evidence="4 9">2.3.1.178</ecNumber>
    </recommendedName>
</protein>
<dbReference type="OrthoDB" id="2436196at2"/>
<dbReference type="SUPFAM" id="SSF55729">
    <property type="entry name" value="Acyl-CoA N-acyltransferases (Nat)"/>
    <property type="match status" value="1"/>
</dbReference>
<proteinExistence type="inferred from homology"/>
<dbReference type="Gene3D" id="3.40.630.30">
    <property type="match status" value="1"/>
</dbReference>
<dbReference type="EC" id="2.3.1.178" evidence="4 9"/>
<name>A0A2I1PDI9_9MICO</name>
<evidence type="ECO:0000313" key="11">
    <source>
        <dbReference type="EMBL" id="PKZ42689.1"/>
    </source>
</evidence>
<dbReference type="NCBIfam" id="TIGR02406">
    <property type="entry name" value="ectoine_EctA"/>
    <property type="match status" value="1"/>
</dbReference>
<gene>
    <name evidence="9 11" type="primary">ectA</name>
    <name evidence="11" type="ORF">CYJ76_01905</name>
</gene>
<comment type="pathway">
    <text evidence="2 9">Amine and polyamine biosynthesis; ectoine biosynthesis; L-ectoine from L-aspartate 4-semialdehyde: step 2/3.</text>
</comment>
<organism evidence="11 12">
    <name type="scientific">Kytococcus schroeteri</name>
    <dbReference type="NCBI Taxonomy" id="138300"/>
    <lineage>
        <taxon>Bacteria</taxon>
        <taxon>Bacillati</taxon>
        <taxon>Actinomycetota</taxon>
        <taxon>Actinomycetes</taxon>
        <taxon>Micrococcales</taxon>
        <taxon>Kytococcaceae</taxon>
        <taxon>Kytococcus</taxon>
    </lineage>
</organism>